<dbReference type="EMBL" id="JBHLXD010000005">
    <property type="protein sequence ID" value="MFC0207639.1"/>
    <property type="molecule type" value="Genomic_DNA"/>
</dbReference>
<keyword evidence="4 6" id="KW-1133">Transmembrane helix</keyword>
<dbReference type="Proteomes" id="UP001589755">
    <property type="component" value="Unassembled WGS sequence"/>
</dbReference>
<evidence type="ECO:0000313" key="8">
    <source>
        <dbReference type="Proteomes" id="UP001589755"/>
    </source>
</evidence>
<evidence type="ECO:0000256" key="3">
    <source>
        <dbReference type="ARBA" id="ARBA00022692"/>
    </source>
</evidence>
<accession>A0ABV6D4R4</accession>
<dbReference type="InterPro" id="IPR005495">
    <property type="entry name" value="LptG/LptF_permease"/>
</dbReference>
<sequence length="361" mass="39240">MIGRTLGGYFFRRYAVITAWNFVGIAALVFVVTFTEIAGRFGDLPGYSAQWALGLAALQMPFIMQQVVPFIGLIAAMATLISLNRKYELVVARAAGISAWQFLTPIALGAFVFGLFAVLVLNPVAATAFAKAQAVEAQVRGAKSRAGENKERWIKQRTDAGETVIGAAATLDGGTELVRPVFIVIDDSGNIVERLDAARAWLREGYWELRQVTRRRGNNAPERLESASVETNLEPEFVSQQLTQPEAVSIFDLPSKIEVARSFGFRANDFAMHFHSLITLPPLLVAMTLIAATVSMRFARMGLPVTVILGGIVAGFLLYVVSVLVKAFGSAGLVPPFVAAWMPVMVALFYGITFLLFKEDG</sequence>
<feature type="transmembrane region" description="Helical" evidence="6">
    <location>
        <begin position="62"/>
        <end position="81"/>
    </location>
</feature>
<organism evidence="7 8">
    <name type="scientific">Chelativorans intermedius</name>
    <dbReference type="NCBI Taxonomy" id="515947"/>
    <lineage>
        <taxon>Bacteria</taxon>
        <taxon>Pseudomonadati</taxon>
        <taxon>Pseudomonadota</taxon>
        <taxon>Alphaproteobacteria</taxon>
        <taxon>Hyphomicrobiales</taxon>
        <taxon>Phyllobacteriaceae</taxon>
        <taxon>Chelativorans</taxon>
    </lineage>
</organism>
<reference evidence="7 8" key="1">
    <citation type="submission" date="2024-09" db="EMBL/GenBank/DDBJ databases">
        <authorList>
            <person name="Sun Q."/>
            <person name="Mori K."/>
        </authorList>
    </citation>
    <scope>NUCLEOTIDE SEQUENCE [LARGE SCALE GENOMIC DNA]</scope>
    <source>
        <strain evidence="7 8">CCM 8543</strain>
    </source>
</reference>
<dbReference type="PANTHER" id="PTHR33529">
    <property type="entry name" value="SLR0882 PROTEIN-RELATED"/>
    <property type="match status" value="1"/>
</dbReference>
<dbReference type="NCBIfam" id="TIGR04408">
    <property type="entry name" value="LptG_lptG"/>
    <property type="match status" value="1"/>
</dbReference>
<name>A0ABV6D4R4_9HYPH</name>
<feature type="transmembrane region" description="Helical" evidence="6">
    <location>
        <begin position="102"/>
        <end position="121"/>
    </location>
</feature>
<comment type="subcellular location">
    <subcellularLocation>
        <location evidence="1">Cell membrane</location>
        <topology evidence="1">Multi-pass membrane protein</topology>
    </subcellularLocation>
</comment>
<dbReference type="PANTHER" id="PTHR33529:SF2">
    <property type="entry name" value="LIPOPOLYSACCHARIDE EXPORT SYSTEM PERMEASE PROTEIN LPTG"/>
    <property type="match status" value="1"/>
</dbReference>
<evidence type="ECO:0000256" key="4">
    <source>
        <dbReference type="ARBA" id="ARBA00022989"/>
    </source>
</evidence>
<keyword evidence="3 6" id="KW-0812">Transmembrane</keyword>
<proteinExistence type="predicted"/>
<feature type="transmembrane region" description="Helical" evidence="6">
    <location>
        <begin position="303"/>
        <end position="325"/>
    </location>
</feature>
<keyword evidence="5 6" id="KW-0472">Membrane</keyword>
<feature type="transmembrane region" description="Helical" evidence="6">
    <location>
        <begin position="20"/>
        <end position="42"/>
    </location>
</feature>
<keyword evidence="8" id="KW-1185">Reference proteome</keyword>
<keyword evidence="2" id="KW-1003">Cell membrane</keyword>
<evidence type="ECO:0000256" key="1">
    <source>
        <dbReference type="ARBA" id="ARBA00004651"/>
    </source>
</evidence>
<evidence type="ECO:0000256" key="6">
    <source>
        <dbReference type="SAM" id="Phobius"/>
    </source>
</evidence>
<comment type="caution">
    <text evidence="7">The sequence shown here is derived from an EMBL/GenBank/DDBJ whole genome shotgun (WGS) entry which is preliminary data.</text>
</comment>
<feature type="transmembrane region" description="Helical" evidence="6">
    <location>
        <begin position="337"/>
        <end position="357"/>
    </location>
</feature>
<dbReference type="InterPro" id="IPR030923">
    <property type="entry name" value="LptG"/>
</dbReference>
<evidence type="ECO:0000313" key="7">
    <source>
        <dbReference type="EMBL" id="MFC0207639.1"/>
    </source>
</evidence>
<gene>
    <name evidence="7" type="primary">lptG</name>
    <name evidence="7" type="ORF">ACFFJ2_04395</name>
</gene>
<dbReference type="Pfam" id="PF03739">
    <property type="entry name" value="LptF_LptG"/>
    <property type="match status" value="1"/>
</dbReference>
<evidence type="ECO:0000256" key="2">
    <source>
        <dbReference type="ARBA" id="ARBA00022475"/>
    </source>
</evidence>
<feature type="transmembrane region" description="Helical" evidence="6">
    <location>
        <begin position="270"/>
        <end position="291"/>
    </location>
</feature>
<protein>
    <submittedName>
        <fullName evidence="7">LPS export ABC transporter permease LptG</fullName>
    </submittedName>
</protein>
<dbReference type="RefSeq" id="WP_261520807.1">
    <property type="nucleotide sequence ID" value="NZ_JAODNW010000014.1"/>
</dbReference>
<evidence type="ECO:0000256" key="5">
    <source>
        <dbReference type="ARBA" id="ARBA00023136"/>
    </source>
</evidence>